<evidence type="ECO:0000313" key="4">
    <source>
        <dbReference type="Proteomes" id="UP000522313"/>
    </source>
</evidence>
<feature type="transmembrane region" description="Helical" evidence="1">
    <location>
        <begin position="398"/>
        <end position="417"/>
    </location>
</feature>
<dbReference type="Pfam" id="PF19982">
    <property type="entry name" value="DUF6418"/>
    <property type="match status" value="1"/>
</dbReference>
<reference evidence="3 4" key="1">
    <citation type="submission" date="2020-08" db="EMBL/GenBank/DDBJ databases">
        <title>The Agave Microbiome: Exploring the role of microbial communities in plant adaptations to desert environments.</title>
        <authorList>
            <person name="Partida-Martinez L.P."/>
        </authorList>
    </citation>
    <scope>NUCLEOTIDE SEQUENCE [LARGE SCALE GENOMIC DNA]</scope>
    <source>
        <strain evidence="3 4">AS3.13</strain>
    </source>
</reference>
<dbReference type="AlphaFoldDB" id="A0A7X0JGB2"/>
<dbReference type="InterPro" id="IPR046303">
    <property type="entry name" value="DUF6418"/>
</dbReference>
<evidence type="ECO:0000256" key="1">
    <source>
        <dbReference type="SAM" id="Phobius"/>
    </source>
</evidence>
<name>A0A7X0JGB2_9SPHN</name>
<feature type="transmembrane region" description="Helical" evidence="1">
    <location>
        <begin position="87"/>
        <end position="108"/>
    </location>
</feature>
<sequence>MFAIHFLLAGALAFGAVVAPSAAWAYGALALFASMCFGLLRTSPATFLLFVPLLALRITEFMSGGAIESGAYMIETMITGTATGAFTRLLLIYLLFFLTATFVVEASWPRLKGLFREAPARWEPQGRLIAMALMVVMTFGSLYLIRLGINNGFPLISHIDRFQYLERVDSPIYSAWMSNRLVMVPFMGVLFAVPRYRLQGGLLLVWLLATSILFGEKFTSLLMILSIFSIPAGLAHIANDRPIPTGMIGGVALAVVVVTVPAVLIAYGALNDFDGAAKRYGERVALQGQLWYVADWKYLAAARLDDRAIASDMASWVKPGEQDATKAGTRFGLYYVMQPFTPSRTMGWTMEAGGGFVFSLYPYFLMAMGIIGLLVMSSIIAIFHAWIMRMLAQCLAQANWIASVLFGRVLSSIYAGYSTGYMWNFFGIKSLLTIAVALFLTWEGQRRNSRVRQMTQALARRR</sequence>
<keyword evidence="1" id="KW-0472">Membrane</keyword>
<feature type="transmembrane region" description="Helical" evidence="1">
    <location>
        <begin position="250"/>
        <end position="270"/>
    </location>
</feature>
<keyword evidence="1" id="KW-1133">Transmembrane helix</keyword>
<feature type="transmembrane region" description="Helical" evidence="1">
    <location>
        <begin position="47"/>
        <end position="67"/>
    </location>
</feature>
<protein>
    <recommendedName>
        <fullName evidence="2">DUF6418 domain-containing protein</fullName>
    </recommendedName>
</protein>
<accession>A0A7X0JGB2</accession>
<feature type="transmembrane region" description="Helical" evidence="1">
    <location>
        <begin position="128"/>
        <end position="145"/>
    </location>
</feature>
<organism evidence="3 4">
    <name type="scientific">Sphingomonas endophytica</name>
    <dbReference type="NCBI Taxonomy" id="869719"/>
    <lineage>
        <taxon>Bacteria</taxon>
        <taxon>Pseudomonadati</taxon>
        <taxon>Pseudomonadota</taxon>
        <taxon>Alphaproteobacteria</taxon>
        <taxon>Sphingomonadales</taxon>
        <taxon>Sphingomonadaceae</taxon>
        <taxon>Sphingomonas</taxon>
    </lineage>
</organism>
<proteinExistence type="predicted"/>
<reference evidence="3 4" key="2">
    <citation type="submission" date="2020-08" db="EMBL/GenBank/DDBJ databases">
        <authorList>
            <person name="Partida-Martinez L."/>
            <person name="Huntemann M."/>
            <person name="Clum A."/>
            <person name="Wang J."/>
            <person name="Palaniappan K."/>
            <person name="Ritter S."/>
            <person name="Chen I.-M."/>
            <person name="Stamatis D."/>
            <person name="Reddy T."/>
            <person name="O'Malley R."/>
            <person name="Daum C."/>
            <person name="Shapiro N."/>
            <person name="Ivanova N."/>
            <person name="Kyrpides N."/>
            <person name="Woyke T."/>
        </authorList>
    </citation>
    <scope>NUCLEOTIDE SEQUENCE [LARGE SCALE GENOMIC DNA]</scope>
    <source>
        <strain evidence="3 4">AS3.13</strain>
    </source>
</reference>
<evidence type="ECO:0000259" key="2">
    <source>
        <dbReference type="Pfam" id="PF19982"/>
    </source>
</evidence>
<feature type="transmembrane region" description="Helical" evidence="1">
    <location>
        <begin position="172"/>
        <end position="191"/>
    </location>
</feature>
<comment type="caution">
    <text evidence="3">The sequence shown here is derived from an EMBL/GenBank/DDBJ whole genome shotgun (WGS) entry which is preliminary data.</text>
</comment>
<feature type="transmembrane region" description="Helical" evidence="1">
    <location>
        <begin position="360"/>
        <end position="386"/>
    </location>
</feature>
<dbReference type="Proteomes" id="UP000522313">
    <property type="component" value="Unassembled WGS sequence"/>
</dbReference>
<keyword evidence="1" id="KW-0812">Transmembrane</keyword>
<feature type="transmembrane region" description="Helical" evidence="1">
    <location>
        <begin position="221"/>
        <end position="238"/>
    </location>
</feature>
<feature type="transmembrane region" description="Helical" evidence="1">
    <location>
        <begin position="423"/>
        <end position="442"/>
    </location>
</feature>
<feature type="domain" description="DUF6418" evidence="2">
    <location>
        <begin position="327"/>
        <end position="434"/>
    </location>
</feature>
<gene>
    <name evidence="3" type="ORF">F4693_003184</name>
</gene>
<dbReference type="EMBL" id="JACHBT010000019">
    <property type="protein sequence ID" value="MBB6506187.1"/>
    <property type="molecule type" value="Genomic_DNA"/>
</dbReference>
<evidence type="ECO:0000313" key="3">
    <source>
        <dbReference type="EMBL" id="MBB6506187.1"/>
    </source>
</evidence>